<feature type="transmembrane region" description="Helical" evidence="5">
    <location>
        <begin position="173"/>
        <end position="193"/>
    </location>
</feature>
<proteinExistence type="predicted"/>
<feature type="transmembrane region" description="Helical" evidence="5">
    <location>
        <begin position="141"/>
        <end position="161"/>
    </location>
</feature>
<reference evidence="7" key="1">
    <citation type="journal article" date="2019" name="Int. J. Syst. Evol. Microbiol.">
        <title>The Global Catalogue of Microorganisms (GCM) 10K type strain sequencing project: providing services to taxonomists for standard genome sequencing and annotation.</title>
        <authorList>
            <consortium name="The Broad Institute Genomics Platform"/>
            <consortium name="The Broad Institute Genome Sequencing Center for Infectious Disease"/>
            <person name="Wu L."/>
            <person name="Ma J."/>
        </authorList>
    </citation>
    <scope>NUCLEOTIDE SEQUENCE [LARGE SCALE GENOMIC DNA]</scope>
    <source>
        <strain evidence="7">CGMCC 4.7275</strain>
    </source>
</reference>
<feature type="transmembrane region" description="Helical" evidence="5">
    <location>
        <begin position="116"/>
        <end position="135"/>
    </location>
</feature>
<evidence type="ECO:0000313" key="7">
    <source>
        <dbReference type="Proteomes" id="UP000660265"/>
    </source>
</evidence>
<feature type="transmembrane region" description="Helical" evidence="5">
    <location>
        <begin position="24"/>
        <end position="44"/>
    </location>
</feature>
<keyword evidence="3 5" id="KW-1133">Transmembrane helix</keyword>
<dbReference type="RefSeq" id="WP_189107962.1">
    <property type="nucleotide sequence ID" value="NZ_BMMV01000008.1"/>
</dbReference>
<comment type="subcellular location">
    <subcellularLocation>
        <location evidence="1">Membrane</location>
        <topology evidence="1">Multi-pass membrane protein</topology>
    </subcellularLocation>
</comment>
<sequence length="245" mass="27361">MWPSPLFGDEGRIRLEEARGLPDWYYVGLVLVVGAFWLAAYVFAIHRARIDRRVGIPAVAVAFNIAWEFNDTFIVPHAGWQRPFNFAWFLLDIYIVAQVLKFGLKDYPSFTAKEFRRFFGGAFLFAVLFIPAAELEINDFYGAYAGLGVNCVMSMAFISMLRRRRSSAGQSMYIAGCKGIGSALGVLMSVSLYPQSMMIPVLGATVIVLDVAYARMLYRQIKREGHSPAALKRPAIIPAETPAEV</sequence>
<gene>
    <name evidence="6" type="ORF">GCM10011583_30390</name>
</gene>
<evidence type="ECO:0000256" key="5">
    <source>
        <dbReference type="SAM" id="Phobius"/>
    </source>
</evidence>
<evidence type="ECO:0000256" key="3">
    <source>
        <dbReference type="ARBA" id="ARBA00022989"/>
    </source>
</evidence>
<dbReference type="PANTHER" id="PTHR42038">
    <property type="match status" value="1"/>
</dbReference>
<dbReference type="Pfam" id="PF25129">
    <property type="entry name" value="Pyr4-TMTC"/>
    <property type="match status" value="1"/>
</dbReference>
<dbReference type="InterPro" id="IPR039020">
    <property type="entry name" value="PaxB-like"/>
</dbReference>
<feature type="transmembrane region" description="Helical" evidence="5">
    <location>
        <begin position="199"/>
        <end position="218"/>
    </location>
</feature>
<protein>
    <submittedName>
        <fullName evidence="6">Uncharacterized protein</fullName>
    </submittedName>
</protein>
<evidence type="ECO:0000256" key="4">
    <source>
        <dbReference type="ARBA" id="ARBA00023136"/>
    </source>
</evidence>
<organism evidence="6 7">
    <name type="scientific">Streptomyces camponoticapitis</name>
    <dbReference type="NCBI Taxonomy" id="1616125"/>
    <lineage>
        <taxon>Bacteria</taxon>
        <taxon>Bacillati</taxon>
        <taxon>Actinomycetota</taxon>
        <taxon>Actinomycetes</taxon>
        <taxon>Kitasatosporales</taxon>
        <taxon>Streptomycetaceae</taxon>
        <taxon>Streptomyces</taxon>
    </lineage>
</organism>
<name>A0ABQ2E870_9ACTN</name>
<dbReference type="Proteomes" id="UP000660265">
    <property type="component" value="Unassembled WGS sequence"/>
</dbReference>
<comment type="caution">
    <text evidence="6">The sequence shown here is derived from an EMBL/GenBank/DDBJ whole genome shotgun (WGS) entry which is preliminary data.</text>
</comment>
<dbReference type="EMBL" id="BMMV01000008">
    <property type="protein sequence ID" value="GGJ96791.1"/>
    <property type="molecule type" value="Genomic_DNA"/>
</dbReference>
<keyword evidence="7" id="KW-1185">Reference proteome</keyword>
<accession>A0ABQ2E870</accession>
<evidence type="ECO:0000256" key="2">
    <source>
        <dbReference type="ARBA" id="ARBA00022692"/>
    </source>
</evidence>
<evidence type="ECO:0000313" key="6">
    <source>
        <dbReference type="EMBL" id="GGJ96791.1"/>
    </source>
</evidence>
<evidence type="ECO:0000256" key="1">
    <source>
        <dbReference type="ARBA" id="ARBA00004141"/>
    </source>
</evidence>
<keyword evidence="2 5" id="KW-0812">Transmembrane</keyword>
<dbReference type="PANTHER" id="PTHR42038:SF2">
    <property type="entry name" value="TERPENE CYCLASE AUSL"/>
    <property type="match status" value="1"/>
</dbReference>
<keyword evidence="4 5" id="KW-0472">Membrane</keyword>